<evidence type="ECO:0000313" key="5">
    <source>
        <dbReference type="Proteomes" id="UP001519460"/>
    </source>
</evidence>
<dbReference type="InterPro" id="IPR036770">
    <property type="entry name" value="Ankyrin_rpt-contain_sf"/>
</dbReference>
<evidence type="ECO:0000313" key="4">
    <source>
        <dbReference type="EMBL" id="KAK7465198.1"/>
    </source>
</evidence>
<organism evidence="4 5">
    <name type="scientific">Batillaria attramentaria</name>
    <dbReference type="NCBI Taxonomy" id="370345"/>
    <lineage>
        <taxon>Eukaryota</taxon>
        <taxon>Metazoa</taxon>
        <taxon>Spiralia</taxon>
        <taxon>Lophotrochozoa</taxon>
        <taxon>Mollusca</taxon>
        <taxon>Gastropoda</taxon>
        <taxon>Caenogastropoda</taxon>
        <taxon>Sorbeoconcha</taxon>
        <taxon>Cerithioidea</taxon>
        <taxon>Batillariidae</taxon>
        <taxon>Batillaria</taxon>
    </lineage>
</organism>
<reference evidence="4 5" key="1">
    <citation type="journal article" date="2023" name="Sci. Data">
        <title>Genome assembly of the Korean intertidal mud-creeper Batillaria attramentaria.</title>
        <authorList>
            <person name="Patra A.K."/>
            <person name="Ho P.T."/>
            <person name="Jun S."/>
            <person name="Lee S.J."/>
            <person name="Kim Y."/>
            <person name="Won Y.J."/>
        </authorList>
    </citation>
    <scope>NUCLEOTIDE SEQUENCE [LARGE SCALE GENOMIC DNA]</scope>
    <source>
        <strain evidence="4">Wonlab-2016</strain>
    </source>
</reference>
<dbReference type="SUPFAM" id="SSF48403">
    <property type="entry name" value="Ankyrin repeat"/>
    <property type="match status" value="1"/>
</dbReference>
<dbReference type="Pfam" id="PF13637">
    <property type="entry name" value="Ank_4"/>
    <property type="match status" value="1"/>
</dbReference>
<evidence type="ECO:0008006" key="6">
    <source>
        <dbReference type="Google" id="ProtNLM"/>
    </source>
</evidence>
<feature type="repeat" description="ANK" evidence="3">
    <location>
        <begin position="92"/>
        <end position="124"/>
    </location>
</feature>
<evidence type="ECO:0000256" key="1">
    <source>
        <dbReference type="ARBA" id="ARBA00022737"/>
    </source>
</evidence>
<dbReference type="Proteomes" id="UP001519460">
    <property type="component" value="Unassembled WGS sequence"/>
</dbReference>
<evidence type="ECO:0000256" key="3">
    <source>
        <dbReference type="PROSITE-ProRule" id="PRU00023"/>
    </source>
</evidence>
<feature type="repeat" description="ANK" evidence="3">
    <location>
        <begin position="59"/>
        <end position="91"/>
    </location>
</feature>
<dbReference type="EMBL" id="JACVVK020000571">
    <property type="protein sequence ID" value="KAK7465198.1"/>
    <property type="molecule type" value="Genomic_DNA"/>
</dbReference>
<name>A0ABD0J837_9CAEN</name>
<feature type="non-terminal residue" evidence="4">
    <location>
        <position position="268"/>
    </location>
</feature>
<dbReference type="PROSITE" id="PS50088">
    <property type="entry name" value="ANK_REPEAT"/>
    <property type="match status" value="3"/>
</dbReference>
<dbReference type="InterPro" id="IPR002110">
    <property type="entry name" value="Ankyrin_rpt"/>
</dbReference>
<dbReference type="AlphaFoldDB" id="A0ABD0J837"/>
<keyword evidence="5" id="KW-1185">Reference proteome</keyword>
<gene>
    <name evidence="4" type="ORF">BaRGS_00037627</name>
</gene>
<keyword evidence="2 3" id="KW-0040">ANK repeat</keyword>
<comment type="caution">
    <text evidence="4">The sequence shown here is derived from an EMBL/GenBank/DDBJ whole genome shotgun (WGS) entry which is preliminary data.</text>
</comment>
<accession>A0ABD0J837</accession>
<dbReference type="SMART" id="SM00248">
    <property type="entry name" value="ANK"/>
    <property type="match status" value="3"/>
</dbReference>
<sequence>MASYDEMVDQALALPKPQYVNAVDESGATLLMNAILRGDVDIAIHLLYSGSDIEAKEENGKTALMMAVEHAEFSVVEALVNMKAAVNARDVYGETALIKAVMRGDQQILKFLLENGSNYTDTTAAGYNALHIAMFLGLTDVEHTLECYINGITEKLEGQCRAALGNLATLTAPLLPPQRFPVYEDDKKTFRFKHVVDTPVGPDMGCILFVARTKQCRLSGQSGVTSVYLNGVRQTSMSKIYRGVMTCHPVLAGENELVVNMDAGTSSL</sequence>
<protein>
    <recommendedName>
        <fullName evidence="6">Ankyrin repeat protein</fullName>
    </recommendedName>
</protein>
<dbReference type="Pfam" id="PF12796">
    <property type="entry name" value="Ank_2"/>
    <property type="match status" value="1"/>
</dbReference>
<dbReference type="PROSITE" id="PS50297">
    <property type="entry name" value="ANK_REP_REGION"/>
    <property type="match status" value="2"/>
</dbReference>
<dbReference type="Gene3D" id="1.25.40.20">
    <property type="entry name" value="Ankyrin repeat-containing domain"/>
    <property type="match status" value="1"/>
</dbReference>
<dbReference type="PANTHER" id="PTHR24173">
    <property type="entry name" value="ANKYRIN REPEAT CONTAINING"/>
    <property type="match status" value="1"/>
</dbReference>
<dbReference type="PANTHER" id="PTHR24173:SF74">
    <property type="entry name" value="ANKYRIN REPEAT DOMAIN-CONTAINING PROTEIN 16"/>
    <property type="match status" value="1"/>
</dbReference>
<feature type="repeat" description="ANK" evidence="3">
    <location>
        <begin position="26"/>
        <end position="58"/>
    </location>
</feature>
<proteinExistence type="predicted"/>
<evidence type="ECO:0000256" key="2">
    <source>
        <dbReference type="ARBA" id="ARBA00023043"/>
    </source>
</evidence>
<keyword evidence="1" id="KW-0677">Repeat</keyword>